<comment type="catalytic activity">
    <reaction evidence="8">
        <text>CMP + ATP = CDP + ADP</text>
        <dbReference type="Rhea" id="RHEA:11600"/>
        <dbReference type="ChEBI" id="CHEBI:30616"/>
        <dbReference type="ChEBI" id="CHEBI:58069"/>
        <dbReference type="ChEBI" id="CHEBI:60377"/>
        <dbReference type="ChEBI" id="CHEBI:456216"/>
        <dbReference type="EC" id="2.7.4.25"/>
    </reaction>
</comment>
<evidence type="ECO:0000256" key="1">
    <source>
        <dbReference type="ARBA" id="ARBA00009427"/>
    </source>
</evidence>
<dbReference type="AlphaFoldDB" id="I6ZT07"/>
<dbReference type="HOGENOM" id="CLU_079959_0_2_1"/>
<sequence>MKVYKIAVDGPAASGKSSASDLVAKKLGFSHLISGNLYRAVTYALVSQFEEVQPKDEEQKRFVLGLDMEIRNNRVFLNGKDISDYLRGEKIDYHVTSIAKEKYVREKVSVIQKSTIKLEKKGIIVDGRDIATKIMPEADLKIFLTASPETRAKRRYKESKSESYEELLEAMIKRDRGDRTREHGPLVAAEGSIIIENDCMTLEETADEIVRLFKRVESFN</sequence>
<evidence type="ECO:0000256" key="8">
    <source>
        <dbReference type="ARBA" id="ARBA00048478"/>
    </source>
</evidence>
<evidence type="ECO:0000313" key="11">
    <source>
        <dbReference type="Proteomes" id="UP000010094"/>
    </source>
</evidence>
<keyword evidence="3" id="KW-0808">Transferase</keyword>
<evidence type="ECO:0000256" key="6">
    <source>
        <dbReference type="ARBA" id="ARBA00022840"/>
    </source>
</evidence>
<dbReference type="EC" id="2.7.4.25" evidence="2"/>
<dbReference type="GeneID" id="20521027"/>
<dbReference type="GO" id="GO:0006139">
    <property type="term" value="P:nucleobase-containing compound metabolic process"/>
    <property type="evidence" value="ECO:0007669"/>
    <property type="project" value="InterPro"/>
</dbReference>
<feature type="domain" description="Cytidylate kinase" evidence="9">
    <location>
        <begin position="6"/>
        <end position="214"/>
    </location>
</feature>
<proteinExistence type="inferred from homology"/>
<dbReference type="NCBIfam" id="TIGR00017">
    <property type="entry name" value="cmk"/>
    <property type="match status" value="1"/>
</dbReference>
<evidence type="ECO:0000256" key="7">
    <source>
        <dbReference type="ARBA" id="ARBA00047615"/>
    </source>
</evidence>
<dbReference type="VEuPathDB" id="MicrosporidiaDB:EROM_031140"/>
<evidence type="ECO:0000256" key="5">
    <source>
        <dbReference type="ARBA" id="ARBA00022777"/>
    </source>
</evidence>
<keyword evidence="11" id="KW-1185">Reference proteome</keyword>
<accession>I6ZT07</accession>
<organism evidence="10 11">
    <name type="scientific">Encephalitozoon romaleae (strain SJ-2008)</name>
    <name type="common">Microsporidian parasite</name>
    <dbReference type="NCBI Taxonomy" id="1178016"/>
    <lineage>
        <taxon>Eukaryota</taxon>
        <taxon>Fungi</taxon>
        <taxon>Fungi incertae sedis</taxon>
        <taxon>Microsporidia</taxon>
        <taxon>Unikaryonidae</taxon>
        <taxon>Encephalitozoon</taxon>
    </lineage>
</organism>
<keyword evidence="6" id="KW-0067">ATP-binding</keyword>
<keyword evidence="5 10" id="KW-0418">Kinase</keyword>
<dbReference type="OrthoDB" id="10263145at2759"/>
<dbReference type="InterPro" id="IPR027417">
    <property type="entry name" value="P-loop_NTPase"/>
</dbReference>
<dbReference type="GO" id="GO:0005524">
    <property type="term" value="F:ATP binding"/>
    <property type="evidence" value="ECO:0007669"/>
    <property type="project" value="UniProtKB-KW"/>
</dbReference>
<dbReference type="GO" id="GO:0036431">
    <property type="term" value="F:dCMP kinase activity"/>
    <property type="evidence" value="ECO:0007669"/>
    <property type="project" value="InterPro"/>
</dbReference>
<dbReference type="SUPFAM" id="SSF52540">
    <property type="entry name" value="P-loop containing nucleoside triphosphate hydrolases"/>
    <property type="match status" value="1"/>
</dbReference>
<protein>
    <recommendedName>
        <fullName evidence="2">(d)CMP kinase</fullName>
        <ecNumber evidence="2">2.7.4.25</ecNumber>
    </recommendedName>
</protein>
<dbReference type="RefSeq" id="XP_009264233.1">
    <property type="nucleotide sequence ID" value="XM_009265958.1"/>
</dbReference>
<dbReference type="EMBL" id="CP003520">
    <property type="protein sequence ID" value="AFN82736.1"/>
    <property type="molecule type" value="Genomic_DNA"/>
</dbReference>
<reference evidence="10 11" key="1">
    <citation type="journal article" date="2012" name="Proc. Natl. Acad. Sci. U.S.A.">
        <title>Gain and loss of multiple functionally related, horizontally transferred genes in the reduced genomes of two microsporidian parasites.</title>
        <authorList>
            <person name="Pombert J.-F."/>
            <person name="Selman M."/>
            <person name="Burki F."/>
            <person name="Bardell F.T."/>
            <person name="Farinelli L."/>
            <person name="Solter L.F."/>
            <person name="Whitman D.W."/>
            <person name="Weiss L.M."/>
            <person name="Corradi N."/>
            <person name="Keeling P.J."/>
        </authorList>
    </citation>
    <scope>NUCLEOTIDE SEQUENCE [LARGE SCALE GENOMIC DNA]</scope>
    <source>
        <strain evidence="10 11">SJ-2008</strain>
    </source>
</reference>
<dbReference type="InterPro" id="IPR003136">
    <property type="entry name" value="Cytidylate_kin"/>
</dbReference>
<evidence type="ECO:0000256" key="3">
    <source>
        <dbReference type="ARBA" id="ARBA00022679"/>
    </source>
</evidence>
<dbReference type="Proteomes" id="UP000010094">
    <property type="component" value="Chromosome III"/>
</dbReference>
<evidence type="ECO:0000313" key="10">
    <source>
        <dbReference type="EMBL" id="AFN82736.1"/>
    </source>
</evidence>
<keyword evidence="4" id="KW-0547">Nucleotide-binding</keyword>
<gene>
    <name evidence="10" type="ordered locus">EROM_031140</name>
</gene>
<evidence type="ECO:0000256" key="4">
    <source>
        <dbReference type="ARBA" id="ARBA00022741"/>
    </source>
</evidence>
<dbReference type="CDD" id="cd02020">
    <property type="entry name" value="CMPK"/>
    <property type="match status" value="1"/>
</dbReference>
<dbReference type="HAMAP" id="MF_00238">
    <property type="entry name" value="Cytidyl_kinase_type1"/>
    <property type="match status" value="1"/>
</dbReference>
<evidence type="ECO:0000259" key="9">
    <source>
        <dbReference type="Pfam" id="PF02224"/>
    </source>
</evidence>
<comment type="similarity">
    <text evidence="1">Belongs to the cytidylate kinase family. Type 1 subfamily.</text>
</comment>
<name>I6ZT07_ENCRO</name>
<dbReference type="KEGG" id="ero:EROM_031140"/>
<dbReference type="InterPro" id="IPR011994">
    <property type="entry name" value="Cytidylate_kinase_dom"/>
</dbReference>
<dbReference type="Gene3D" id="3.40.50.300">
    <property type="entry name" value="P-loop containing nucleotide triphosphate hydrolases"/>
    <property type="match status" value="1"/>
</dbReference>
<dbReference type="Pfam" id="PF02224">
    <property type="entry name" value="Cytidylate_kin"/>
    <property type="match status" value="1"/>
</dbReference>
<evidence type="ECO:0000256" key="2">
    <source>
        <dbReference type="ARBA" id="ARBA00012906"/>
    </source>
</evidence>
<comment type="catalytic activity">
    <reaction evidence="7">
        <text>dCMP + ATP = dCDP + ADP</text>
        <dbReference type="Rhea" id="RHEA:25094"/>
        <dbReference type="ChEBI" id="CHEBI:30616"/>
        <dbReference type="ChEBI" id="CHEBI:57566"/>
        <dbReference type="ChEBI" id="CHEBI:58593"/>
        <dbReference type="ChEBI" id="CHEBI:456216"/>
        <dbReference type="EC" id="2.7.4.25"/>
    </reaction>
</comment>